<evidence type="ECO:0000313" key="2">
    <source>
        <dbReference type="Proteomes" id="UP000008912"/>
    </source>
</evidence>
<reference evidence="1 2" key="1">
    <citation type="journal article" date="2010" name="Nature">
        <title>The sequence and de novo assembly of the giant panda genome.</title>
        <authorList>
            <person name="Li R."/>
            <person name="Fan W."/>
            <person name="Tian G."/>
            <person name="Zhu H."/>
            <person name="He L."/>
            <person name="Cai J."/>
            <person name="Huang Q."/>
            <person name="Cai Q."/>
            <person name="Li B."/>
            <person name="Bai Y."/>
            <person name="Zhang Z."/>
            <person name="Zhang Y."/>
            <person name="Wang W."/>
            <person name="Li J."/>
            <person name="Wei F."/>
            <person name="Li H."/>
            <person name="Jian M."/>
            <person name="Li J."/>
            <person name="Zhang Z."/>
            <person name="Nielsen R."/>
            <person name="Li D."/>
            <person name="Gu W."/>
            <person name="Yang Z."/>
            <person name="Xuan Z."/>
            <person name="Ryder O.A."/>
            <person name="Leung F.C."/>
            <person name="Zhou Y."/>
            <person name="Cao J."/>
            <person name="Sun X."/>
            <person name="Fu Y."/>
            <person name="Fang X."/>
            <person name="Guo X."/>
            <person name="Wang B."/>
            <person name="Hou R."/>
            <person name="Shen F."/>
            <person name="Mu B."/>
            <person name="Ni P."/>
            <person name="Lin R."/>
            <person name="Qian W."/>
            <person name="Wang G."/>
            <person name="Yu C."/>
            <person name="Nie W."/>
            <person name="Wang J."/>
            <person name="Wu Z."/>
            <person name="Liang H."/>
            <person name="Min J."/>
            <person name="Wu Q."/>
            <person name="Cheng S."/>
            <person name="Ruan J."/>
            <person name="Wang M."/>
            <person name="Shi Z."/>
            <person name="Wen M."/>
            <person name="Liu B."/>
            <person name="Ren X."/>
            <person name="Zheng H."/>
            <person name="Dong D."/>
            <person name="Cook K."/>
            <person name="Shan G."/>
            <person name="Zhang H."/>
            <person name="Kosiol C."/>
            <person name="Xie X."/>
            <person name="Lu Z."/>
            <person name="Zheng H."/>
            <person name="Li Y."/>
            <person name="Steiner C.C."/>
            <person name="Lam T.T."/>
            <person name="Lin S."/>
            <person name="Zhang Q."/>
            <person name="Li G."/>
            <person name="Tian J."/>
            <person name="Gong T."/>
            <person name="Liu H."/>
            <person name="Zhang D."/>
            <person name="Fang L."/>
            <person name="Ye C."/>
            <person name="Zhang J."/>
            <person name="Hu W."/>
            <person name="Xu A."/>
            <person name="Ren Y."/>
            <person name="Zhang G."/>
            <person name="Bruford M.W."/>
            <person name="Li Q."/>
            <person name="Ma L."/>
            <person name="Guo Y."/>
            <person name="An N."/>
            <person name="Hu Y."/>
            <person name="Zheng Y."/>
            <person name="Shi Y."/>
            <person name="Li Z."/>
            <person name="Liu Q."/>
            <person name="Chen Y."/>
            <person name="Zhao J."/>
            <person name="Qu N."/>
            <person name="Zhao S."/>
            <person name="Tian F."/>
            <person name="Wang X."/>
            <person name="Wang H."/>
            <person name="Xu L."/>
            <person name="Liu X."/>
            <person name="Vinar T."/>
            <person name="Wang Y."/>
            <person name="Lam T.W."/>
            <person name="Yiu S.M."/>
            <person name="Liu S."/>
            <person name="Zhang H."/>
            <person name="Li D."/>
            <person name="Huang Y."/>
            <person name="Wang X."/>
            <person name="Yang G."/>
            <person name="Jiang Z."/>
            <person name="Wang J."/>
            <person name="Qin N."/>
            <person name="Li L."/>
            <person name="Li J."/>
            <person name="Bolund L."/>
            <person name="Kristiansen K."/>
            <person name="Wong G.K."/>
            <person name="Olson M."/>
            <person name="Zhang X."/>
            <person name="Li S."/>
            <person name="Yang H."/>
            <person name="Wang J."/>
            <person name="Wang J."/>
        </authorList>
    </citation>
    <scope>NUCLEOTIDE SEQUENCE [LARGE SCALE GENOMIC DNA]</scope>
</reference>
<keyword evidence="2" id="KW-1185">Reference proteome</keyword>
<reference evidence="1" key="3">
    <citation type="submission" date="2025-09" db="UniProtKB">
        <authorList>
            <consortium name="Ensembl"/>
        </authorList>
    </citation>
    <scope>IDENTIFICATION</scope>
</reference>
<proteinExistence type="predicted"/>
<evidence type="ECO:0000313" key="1">
    <source>
        <dbReference type="Ensembl" id="ENSAMEP00000040011.1"/>
    </source>
</evidence>
<protein>
    <submittedName>
        <fullName evidence="1">Uncharacterized protein</fullName>
    </submittedName>
</protein>
<dbReference type="Proteomes" id="UP000008912">
    <property type="component" value="Unassembled WGS sequence"/>
</dbReference>
<dbReference type="AlphaFoldDB" id="A0A7N5KHE7"/>
<accession>A0A7N5KHE7</accession>
<dbReference type="InParanoid" id="A0A7N5KHE7"/>
<organism evidence="1 2">
    <name type="scientific">Ailuropoda melanoleuca</name>
    <name type="common">Giant panda</name>
    <dbReference type="NCBI Taxonomy" id="9646"/>
    <lineage>
        <taxon>Eukaryota</taxon>
        <taxon>Metazoa</taxon>
        <taxon>Chordata</taxon>
        <taxon>Craniata</taxon>
        <taxon>Vertebrata</taxon>
        <taxon>Euteleostomi</taxon>
        <taxon>Mammalia</taxon>
        <taxon>Eutheria</taxon>
        <taxon>Laurasiatheria</taxon>
        <taxon>Carnivora</taxon>
        <taxon>Caniformia</taxon>
        <taxon>Ursidae</taxon>
        <taxon>Ailuropoda</taxon>
    </lineage>
</organism>
<reference evidence="1" key="2">
    <citation type="submission" date="2025-08" db="UniProtKB">
        <authorList>
            <consortium name="Ensembl"/>
        </authorList>
    </citation>
    <scope>IDENTIFICATION</scope>
</reference>
<dbReference type="Ensembl" id="ENSAMET00000047930.1">
    <property type="protein sequence ID" value="ENSAMEP00000040011.1"/>
    <property type="gene ID" value="ENSAMEG00000024783.1"/>
</dbReference>
<dbReference type="GeneTree" id="ENSGT00940000178497"/>
<name>A0A7N5KHE7_AILME</name>
<sequence length="100" mass="11086">FSLLLSRVPGYGSTVFLFSRSPTEGRPGAAEVLHSQILNCKALCEVMTSKDLHKHGNTWILSVSDHFFFIYEDGHASVNTKDPKTQKGVMPVIGMQVYTN</sequence>